<dbReference type="Gene3D" id="3.40.50.720">
    <property type="entry name" value="NAD(P)-binding Rossmann-like Domain"/>
    <property type="match status" value="1"/>
</dbReference>
<accession>A0ABR5HPY0</accession>
<dbReference type="InterPro" id="IPR036291">
    <property type="entry name" value="NAD(P)-bd_dom_sf"/>
</dbReference>
<keyword evidence="1" id="KW-0596">Phosphopantetheine</keyword>
<dbReference type="InterPro" id="IPR057326">
    <property type="entry name" value="KR_dom"/>
</dbReference>
<dbReference type="InterPro" id="IPR036736">
    <property type="entry name" value="ACP-like_sf"/>
</dbReference>
<evidence type="ECO:0000259" key="3">
    <source>
        <dbReference type="SMART" id="SM00822"/>
    </source>
</evidence>
<proteinExistence type="predicted"/>
<feature type="non-terminal residue" evidence="4">
    <location>
        <position position="1"/>
    </location>
</feature>
<dbReference type="EMBL" id="LFEH01000381">
    <property type="protein sequence ID" value="KMS65724.1"/>
    <property type="molecule type" value="Genomic_DNA"/>
</dbReference>
<sequence length="239" mass="24608">VVHTAGVAASHPLDTLDDDALAAVLSAKVTGATNLDAIFTADTSTTSDTSEPHDKLDAFVLFSSIAGVWGSGGQAAYAAANAHLDALAQDRRARGLTATSISWGPWADGGMAAGEAEAELLRRGLPAMVPERGVTALQQALAEGDTHVTVADVDWTRFAPAFTALRPSPLLTGLPEVRDLQEEETAAAEDGASALRDRLAAATAAERTRALLELVRNQAAVVLAHGSASSVTAASTFRE</sequence>
<evidence type="ECO:0000313" key="5">
    <source>
        <dbReference type="Proteomes" id="UP000037274"/>
    </source>
</evidence>
<dbReference type="Pfam" id="PF08659">
    <property type="entry name" value="KR"/>
    <property type="match status" value="1"/>
</dbReference>
<gene>
    <name evidence="4" type="ORF">ACH49_30560</name>
</gene>
<evidence type="ECO:0000313" key="4">
    <source>
        <dbReference type="EMBL" id="KMS65724.1"/>
    </source>
</evidence>
<dbReference type="InterPro" id="IPR013968">
    <property type="entry name" value="PKS_KR"/>
</dbReference>
<organism evidence="4 5">
    <name type="scientific">Streptomyces leeuwenhoekii</name>
    <dbReference type="NCBI Taxonomy" id="1437453"/>
    <lineage>
        <taxon>Bacteria</taxon>
        <taxon>Bacillati</taxon>
        <taxon>Actinomycetota</taxon>
        <taxon>Actinomycetes</taxon>
        <taxon>Kitasatosporales</taxon>
        <taxon>Streptomycetaceae</taxon>
        <taxon>Streptomyces</taxon>
    </lineage>
</organism>
<dbReference type="InterPro" id="IPR050091">
    <property type="entry name" value="PKS_NRPS_Biosynth_Enz"/>
</dbReference>
<name>A0ABR5HPY0_STRLW</name>
<reference evidence="4 5" key="1">
    <citation type="submission" date="2015-06" db="EMBL/GenBank/DDBJ databases">
        <title>Draft genome sequence of Streptomyces leeuwenhoekii C58, which produces the novel lasso peptide, chaxapeptin.</title>
        <authorList>
            <person name="Yi Y."/>
            <person name="Hai D."/>
            <person name="Jaspars M."/>
            <person name="Sheng H."/>
            <person name="Rateb M.E."/>
            <person name="Bull A."/>
            <person name="Goodfellow M."/>
            <person name="Asenjo J.A."/>
            <person name="Ebel R."/>
        </authorList>
    </citation>
    <scope>NUCLEOTIDE SEQUENCE [LARGE SCALE GENOMIC DNA]</scope>
    <source>
        <strain evidence="4 5">C58</strain>
    </source>
</reference>
<dbReference type="PANTHER" id="PTHR43775:SF37">
    <property type="entry name" value="SI:DKEY-61P9.11"/>
    <property type="match status" value="1"/>
</dbReference>
<keyword evidence="5" id="KW-1185">Reference proteome</keyword>
<dbReference type="PANTHER" id="PTHR43775">
    <property type="entry name" value="FATTY ACID SYNTHASE"/>
    <property type="match status" value="1"/>
</dbReference>
<keyword evidence="2" id="KW-0597">Phosphoprotein</keyword>
<dbReference type="SMART" id="SM00822">
    <property type="entry name" value="PKS_KR"/>
    <property type="match status" value="1"/>
</dbReference>
<comment type="caution">
    <text evidence="4">The sequence shown here is derived from an EMBL/GenBank/DDBJ whole genome shotgun (WGS) entry which is preliminary data.</text>
</comment>
<protein>
    <recommendedName>
        <fullName evidence="3">Ketoreductase domain-containing protein</fullName>
    </recommendedName>
</protein>
<dbReference type="Gene3D" id="1.10.1200.10">
    <property type="entry name" value="ACP-like"/>
    <property type="match status" value="1"/>
</dbReference>
<dbReference type="SUPFAM" id="SSF51735">
    <property type="entry name" value="NAD(P)-binding Rossmann-fold domains"/>
    <property type="match status" value="1"/>
</dbReference>
<feature type="domain" description="Ketoreductase" evidence="3">
    <location>
        <begin position="3"/>
        <end position="109"/>
    </location>
</feature>
<evidence type="ECO:0000256" key="2">
    <source>
        <dbReference type="ARBA" id="ARBA00022553"/>
    </source>
</evidence>
<feature type="non-terminal residue" evidence="4">
    <location>
        <position position="239"/>
    </location>
</feature>
<evidence type="ECO:0000256" key="1">
    <source>
        <dbReference type="ARBA" id="ARBA00022450"/>
    </source>
</evidence>
<dbReference type="Proteomes" id="UP000037274">
    <property type="component" value="Unassembled WGS sequence"/>
</dbReference>